<proteinExistence type="predicted"/>
<dbReference type="AlphaFoldDB" id="U5NZI6"/>
<evidence type="ECO:0000313" key="1">
    <source>
        <dbReference type="EMBL" id="AGY35325.1"/>
    </source>
</evidence>
<keyword evidence="1" id="KW-0614">Plasmid</keyword>
<dbReference type="EMBL" id="KF577590">
    <property type="protein sequence ID" value="AGY35325.1"/>
    <property type="molecule type" value="Genomic_DNA"/>
</dbReference>
<organism evidence="1">
    <name type="scientific">Brevibacterium sp. Ap13</name>
    <dbReference type="NCBI Taxonomy" id="1406197"/>
    <lineage>
        <taxon>Bacteria</taxon>
        <taxon>Bacillati</taxon>
        <taxon>Actinomycetota</taxon>
        <taxon>Actinomycetes</taxon>
        <taxon>Micrococcales</taxon>
        <taxon>Brevibacteriaceae</taxon>
        <taxon>Brevibacterium</taxon>
    </lineage>
</organism>
<sequence length="58" mass="6348">MMNEHGNLDDYGLPAGRDCPACGQPLEPGHIDDTITLVWLCPSHGLIEHTETPFSDTE</sequence>
<reference evidence="1" key="1">
    <citation type="journal article" date="2013" name="Genome Announc.">
        <title>Complete Genome Sequence of pAP13, a Large Linear Plasmid of a Brevibacterium Strain Isolated from a Saline Lake at 4,200 Meters above Sea Level in Argentina.</title>
        <authorList>
            <person name="Dib J.R."/>
            <person name="Schuldes J."/>
            <person name="Thurmer A."/>
            <person name="Farias M.E."/>
            <person name="Daniel R."/>
            <person name="Meinhardt F."/>
        </authorList>
    </citation>
    <scope>NUCLEOTIDE SEQUENCE</scope>
    <source>
        <strain evidence="1">Ap13</strain>
        <plasmid evidence="1">pAP13</plasmid>
    </source>
</reference>
<accession>U5NZI6</accession>
<protein>
    <submittedName>
        <fullName evidence="1">Uncharacterized protein</fullName>
    </submittedName>
</protein>
<name>U5NZI6_9MICO</name>
<gene>
    <name evidence="1" type="ORF">AP13_p00160</name>
</gene>
<geneLocation type="plasmid" evidence="1">
    <name>pAP13</name>
</geneLocation>